<comment type="caution">
    <text evidence="3">The sequence shown here is derived from an EMBL/GenBank/DDBJ whole genome shotgun (WGS) entry which is preliminary data.</text>
</comment>
<dbReference type="EMBL" id="PIQH01000005">
    <property type="protein sequence ID" value="RUO80217.1"/>
    <property type="molecule type" value="Genomic_DNA"/>
</dbReference>
<dbReference type="Proteomes" id="UP000287996">
    <property type="component" value="Unassembled WGS sequence"/>
</dbReference>
<dbReference type="InterPro" id="IPR026834">
    <property type="entry name" value="LHH"/>
</dbReference>
<gene>
    <name evidence="3" type="ORF">CWI84_06175</name>
</gene>
<feature type="compositionally biased region" description="Basic and acidic residues" evidence="1">
    <location>
        <begin position="12"/>
        <end position="40"/>
    </location>
</feature>
<feature type="region of interest" description="Disordered" evidence="1">
    <location>
        <begin position="1"/>
        <end position="41"/>
    </location>
</feature>
<name>A0A432ZQP1_9GAMM</name>
<evidence type="ECO:0000313" key="3">
    <source>
        <dbReference type="EMBL" id="RUO80217.1"/>
    </source>
</evidence>
<evidence type="ECO:0000256" key="1">
    <source>
        <dbReference type="SAM" id="MobiDB-lite"/>
    </source>
</evidence>
<feature type="domain" description="LHH" evidence="2">
    <location>
        <begin position="228"/>
        <end position="297"/>
    </location>
</feature>
<reference evidence="3 4" key="1">
    <citation type="journal article" date="2011" name="Front. Microbiol.">
        <title>Genomic signatures of strain selection and enhancement in Bacillus atrophaeus var. globigii, a historical biowarfare simulant.</title>
        <authorList>
            <person name="Gibbons H.S."/>
            <person name="Broomall S.M."/>
            <person name="McNew L.A."/>
            <person name="Daligault H."/>
            <person name="Chapman C."/>
            <person name="Bruce D."/>
            <person name="Karavis M."/>
            <person name="Krepps M."/>
            <person name="McGregor P.A."/>
            <person name="Hong C."/>
            <person name="Park K.H."/>
            <person name="Akmal A."/>
            <person name="Feldman A."/>
            <person name="Lin J.S."/>
            <person name="Chang W.E."/>
            <person name="Higgs B.W."/>
            <person name="Demirev P."/>
            <person name="Lindquist J."/>
            <person name="Liem A."/>
            <person name="Fochler E."/>
            <person name="Read T.D."/>
            <person name="Tapia R."/>
            <person name="Johnson S."/>
            <person name="Bishop-Lilly K.A."/>
            <person name="Detter C."/>
            <person name="Han C."/>
            <person name="Sozhamannan S."/>
            <person name="Rosenzweig C.N."/>
            <person name="Skowronski E.W."/>
        </authorList>
    </citation>
    <scope>NUCLEOTIDE SEQUENCE [LARGE SCALE GENOMIC DNA]</scope>
    <source>
        <strain evidence="3 4">CC-PW-9</strain>
    </source>
</reference>
<sequence>MPASTDAAPKTYTKEEVKQSLIAYKDERTPEYNDRTREGEGLTSQYSEQWKFYDKNLAADKSLSDVGDAALGAFAGFMDTGGGMVQGVADMISDPADTAQNASLGMQQMLNEPEGTISSIFEQREDGQINAALDNLQGDYFSGARTEMSTDLGFALDVGLLPVGRVGGIGKLSPDKKLTPNNVENSLYFGNDRQYWSSDPITFSGNKVYQRDDLIDSARIDVQTGMSNKQLMENGLAPYGPDGQKINIHHMLQTQDGPVAEVTQTFHQKNSKTIHINSGTDIPSGINRAEFDKWRKKVLERKSC</sequence>
<keyword evidence="4" id="KW-1185">Reference proteome</keyword>
<accession>A0A432ZQP1</accession>
<dbReference type="Pfam" id="PF14411">
    <property type="entry name" value="LHH"/>
    <property type="match status" value="1"/>
</dbReference>
<protein>
    <recommendedName>
        <fullName evidence="2">LHH domain-containing protein</fullName>
    </recommendedName>
</protein>
<organism evidence="3 4">
    <name type="scientific">Idiomarina tyrosinivorans</name>
    <dbReference type="NCBI Taxonomy" id="1445662"/>
    <lineage>
        <taxon>Bacteria</taxon>
        <taxon>Pseudomonadati</taxon>
        <taxon>Pseudomonadota</taxon>
        <taxon>Gammaproteobacteria</taxon>
        <taxon>Alteromonadales</taxon>
        <taxon>Idiomarinaceae</taxon>
        <taxon>Idiomarina</taxon>
    </lineage>
</organism>
<evidence type="ECO:0000259" key="2">
    <source>
        <dbReference type="Pfam" id="PF14411"/>
    </source>
</evidence>
<dbReference type="AlphaFoldDB" id="A0A432ZQP1"/>
<proteinExistence type="predicted"/>
<evidence type="ECO:0000313" key="4">
    <source>
        <dbReference type="Proteomes" id="UP000287996"/>
    </source>
</evidence>